<dbReference type="Proteomes" id="UP000244450">
    <property type="component" value="Unassembled WGS sequence"/>
</dbReference>
<dbReference type="RefSeq" id="WP_108686989.1">
    <property type="nucleotide sequence ID" value="NZ_QCYK01000002.1"/>
</dbReference>
<reference evidence="2 3" key="1">
    <citation type="submission" date="2018-04" db="EMBL/GenBank/DDBJ databases">
        <title>Chitinophaga fuyangensis sp. nov., isolated from soil in a chemical factory.</title>
        <authorList>
            <person name="Chen K."/>
        </authorList>
    </citation>
    <scope>NUCLEOTIDE SEQUENCE [LARGE SCALE GENOMIC DNA]</scope>
    <source>
        <strain evidence="2 3">LY-1</strain>
    </source>
</reference>
<protein>
    <submittedName>
        <fullName evidence="2">HupE / UreJ protein</fullName>
    </submittedName>
</protein>
<keyword evidence="1" id="KW-1133">Transmembrane helix</keyword>
<sequence length="220" mass="24274">MQEFGLYFETGWQHILDWRGYDHILFVTALCALYLLQDWKKVLVLVTAFTVGHSITLALSVLSYLHVNRNLIEFLIPVTILITAFSNIVRKPASPARGIPGYSSKTGRLKMTYAASAKGGVQLNYFFALFFGLIHGLGFSNYLKSLLGTGTNIVQPLLAFNLGLECGQIVIVICVLLLAALVTGVFQVSLRNWCFFISSAIFGVALQMVIERGYVLATAN</sequence>
<organism evidence="2 3">
    <name type="scientific">Chitinophaga parva</name>
    <dbReference type="NCBI Taxonomy" id="2169414"/>
    <lineage>
        <taxon>Bacteria</taxon>
        <taxon>Pseudomonadati</taxon>
        <taxon>Bacteroidota</taxon>
        <taxon>Chitinophagia</taxon>
        <taxon>Chitinophagales</taxon>
        <taxon>Chitinophagaceae</taxon>
        <taxon>Chitinophaga</taxon>
    </lineage>
</organism>
<name>A0A2T7BFT9_9BACT</name>
<gene>
    <name evidence="2" type="ORF">DCC81_12650</name>
</gene>
<evidence type="ECO:0000313" key="3">
    <source>
        <dbReference type="Proteomes" id="UP000244450"/>
    </source>
</evidence>
<keyword evidence="3" id="KW-1185">Reference proteome</keyword>
<dbReference type="OrthoDB" id="9808870at2"/>
<feature type="transmembrane region" description="Helical" evidence="1">
    <location>
        <begin position="123"/>
        <end position="142"/>
    </location>
</feature>
<evidence type="ECO:0000313" key="2">
    <source>
        <dbReference type="EMBL" id="PUZ25151.1"/>
    </source>
</evidence>
<dbReference type="AlphaFoldDB" id="A0A2T7BFT9"/>
<keyword evidence="1" id="KW-0472">Membrane</keyword>
<comment type="caution">
    <text evidence="2">The sequence shown here is derived from an EMBL/GenBank/DDBJ whole genome shotgun (WGS) entry which is preliminary data.</text>
</comment>
<feature type="transmembrane region" description="Helical" evidence="1">
    <location>
        <begin position="43"/>
        <end position="65"/>
    </location>
</feature>
<accession>A0A2T7BFT9</accession>
<feature type="transmembrane region" description="Helical" evidence="1">
    <location>
        <begin position="162"/>
        <end position="186"/>
    </location>
</feature>
<dbReference type="Pfam" id="PF13795">
    <property type="entry name" value="HupE_UreJ_2"/>
    <property type="match status" value="2"/>
</dbReference>
<dbReference type="InterPro" id="IPR032809">
    <property type="entry name" value="Put_HupE_UreJ"/>
</dbReference>
<proteinExistence type="predicted"/>
<feature type="transmembrane region" description="Helical" evidence="1">
    <location>
        <begin position="71"/>
        <end position="89"/>
    </location>
</feature>
<dbReference type="EMBL" id="QCYK01000002">
    <property type="protein sequence ID" value="PUZ25151.1"/>
    <property type="molecule type" value="Genomic_DNA"/>
</dbReference>
<keyword evidence="1" id="KW-0812">Transmembrane</keyword>
<evidence type="ECO:0000256" key="1">
    <source>
        <dbReference type="SAM" id="Phobius"/>
    </source>
</evidence>
<feature type="transmembrane region" description="Helical" evidence="1">
    <location>
        <begin position="20"/>
        <end position="36"/>
    </location>
</feature>
<feature type="transmembrane region" description="Helical" evidence="1">
    <location>
        <begin position="193"/>
        <end position="210"/>
    </location>
</feature>